<keyword evidence="1" id="KW-1133">Transmembrane helix</keyword>
<dbReference type="EMBL" id="DVLT01000027">
    <property type="protein sequence ID" value="HIU02352.1"/>
    <property type="molecule type" value="Genomic_DNA"/>
</dbReference>
<sequence length="223" mass="24559">MKRKSTVRFWISQILQNVGMIGVVALILEVFALVGSAGEIEGGYIWFFLSMLPMYIVLAAAFWVFIYILGFFKTYYPVVLSFRAHRGKTHRNFIFCLLTIDALMFVILAAVFAALFHMQAMDALLACSLITGVMLFFEGIGLAFSVLYVRYGKLGVAICALVGAAFGGVFGYVMASGGDAFYWLVGHIFSWISAGILFAAGICVFAAGIVVMHLVFRKAQLYI</sequence>
<evidence type="ECO:0000313" key="3">
    <source>
        <dbReference type="Proteomes" id="UP000824164"/>
    </source>
</evidence>
<feature type="transmembrane region" description="Helical" evidence="1">
    <location>
        <begin position="20"/>
        <end position="38"/>
    </location>
</feature>
<organism evidence="2 3">
    <name type="scientific">Candidatus Onthocola gallistercoris</name>
    <dbReference type="NCBI Taxonomy" id="2840876"/>
    <lineage>
        <taxon>Bacteria</taxon>
        <taxon>Bacillati</taxon>
        <taxon>Bacillota</taxon>
        <taxon>Bacilli</taxon>
        <taxon>Candidatus Onthocola</taxon>
    </lineage>
</organism>
<keyword evidence="1" id="KW-0472">Membrane</keyword>
<feature type="transmembrane region" description="Helical" evidence="1">
    <location>
        <begin position="188"/>
        <end position="216"/>
    </location>
</feature>
<protein>
    <submittedName>
        <fullName evidence="2">Uncharacterized protein</fullName>
    </submittedName>
</protein>
<dbReference type="AlphaFoldDB" id="A0A9D1HHM6"/>
<keyword evidence="1" id="KW-0812">Transmembrane</keyword>
<reference evidence="2" key="1">
    <citation type="submission" date="2020-10" db="EMBL/GenBank/DDBJ databases">
        <authorList>
            <person name="Gilroy R."/>
        </authorList>
    </citation>
    <scope>NUCLEOTIDE SEQUENCE</scope>
    <source>
        <strain evidence="2">CHK187-14744</strain>
    </source>
</reference>
<gene>
    <name evidence="2" type="ORF">IAB63_03755</name>
</gene>
<proteinExistence type="predicted"/>
<feature type="transmembrane region" description="Helical" evidence="1">
    <location>
        <begin position="123"/>
        <end position="147"/>
    </location>
</feature>
<feature type="transmembrane region" description="Helical" evidence="1">
    <location>
        <begin position="93"/>
        <end position="117"/>
    </location>
</feature>
<name>A0A9D1HHM6_9FIRM</name>
<evidence type="ECO:0000313" key="2">
    <source>
        <dbReference type="EMBL" id="HIU02352.1"/>
    </source>
</evidence>
<dbReference type="Proteomes" id="UP000824164">
    <property type="component" value="Unassembled WGS sequence"/>
</dbReference>
<evidence type="ECO:0000256" key="1">
    <source>
        <dbReference type="SAM" id="Phobius"/>
    </source>
</evidence>
<accession>A0A9D1HHM6</accession>
<reference evidence="2" key="2">
    <citation type="journal article" date="2021" name="PeerJ">
        <title>Extensive microbial diversity within the chicken gut microbiome revealed by metagenomics and culture.</title>
        <authorList>
            <person name="Gilroy R."/>
            <person name="Ravi A."/>
            <person name="Getino M."/>
            <person name="Pursley I."/>
            <person name="Horton D.L."/>
            <person name="Alikhan N.F."/>
            <person name="Baker D."/>
            <person name="Gharbi K."/>
            <person name="Hall N."/>
            <person name="Watson M."/>
            <person name="Adriaenssens E.M."/>
            <person name="Foster-Nyarko E."/>
            <person name="Jarju S."/>
            <person name="Secka A."/>
            <person name="Antonio M."/>
            <person name="Oren A."/>
            <person name="Chaudhuri R.R."/>
            <person name="La Ragione R."/>
            <person name="Hildebrand F."/>
            <person name="Pallen M.J."/>
        </authorList>
    </citation>
    <scope>NUCLEOTIDE SEQUENCE</scope>
    <source>
        <strain evidence="2">CHK187-14744</strain>
    </source>
</reference>
<feature type="transmembrane region" description="Helical" evidence="1">
    <location>
        <begin position="154"/>
        <end position="176"/>
    </location>
</feature>
<feature type="transmembrane region" description="Helical" evidence="1">
    <location>
        <begin position="44"/>
        <end position="72"/>
    </location>
</feature>
<comment type="caution">
    <text evidence="2">The sequence shown here is derived from an EMBL/GenBank/DDBJ whole genome shotgun (WGS) entry which is preliminary data.</text>
</comment>